<feature type="region of interest" description="Disordered" evidence="3">
    <location>
        <begin position="258"/>
        <end position="286"/>
    </location>
</feature>
<dbReference type="PANTHER" id="PTHR13799:SF14">
    <property type="entry name" value="GTP CYCLOHYDROLASE 1 TYPE 2 HOMOLOG"/>
    <property type="match status" value="1"/>
</dbReference>
<gene>
    <name evidence="4" type="ORF">UFOPK3402_01705</name>
</gene>
<protein>
    <submittedName>
        <fullName evidence="4">Unannotated protein</fullName>
    </submittedName>
</protein>
<dbReference type="EMBL" id="CAFBLS010000257">
    <property type="protein sequence ID" value="CAB4885080.1"/>
    <property type="molecule type" value="Genomic_DNA"/>
</dbReference>
<evidence type="ECO:0000256" key="3">
    <source>
        <dbReference type="SAM" id="MobiDB-lite"/>
    </source>
</evidence>
<dbReference type="GO" id="GO:0046872">
    <property type="term" value="F:metal ion binding"/>
    <property type="evidence" value="ECO:0007669"/>
    <property type="project" value="UniProtKB-KW"/>
</dbReference>
<dbReference type="InterPro" id="IPR002678">
    <property type="entry name" value="DUF34/NIF3"/>
</dbReference>
<dbReference type="Pfam" id="PF01784">
    <property type="entry name" value="DUF34_NIF3"/>
    <property type="match status" value="1"/>
</dbReference>
<proteinExistence type="inferred from homology"/>
<comment type="similarity">
    <text evidence="1">Belongs to the GTP cyclohydrolase I type 2/NIF3 family.</text>
</comment>
<dbReference type="Gene3D" id="3.40.1390.30">
    <property type="entry name" value="NIF3 (NGG1p interacting factor 3)-like"/>
    <property type="match status" value="2"/>
</dbReference>
<evidence type="ECO:0000313" key="4">
    <source>
        <dbReference type="EMBL" id="CAB4885080.1"/>
    </source>
</evidence>
<dbReference type="FunFam" id="3.40.1390.30:FF:000001">
    <property type="entry name" value="GTP cyclohydrolase 1 type 2"/>
    <property type="match status" value="1"/>
</dbReference>
<dbReference type="GO" id="GO:0005737">
    <property type="term" value="C:cytoplasm"/>
    <property type="evidence" value="ECO:0007669"/>
    <property type="project" value="TreeGrafter"/>
</dbReference>
<evidence type="ECO:0000256" key="1">
    <source>
        <dbReference type="ARBA" id="ARBA00006964"/>
    </source>
</evidence>
<name>A0A6J7EVE8_9ZZZZ</name>
<feature type="compositionally biased region" description="Polar residues" evidence="3">
    <location>
        <begin position="265"/>
        <end position="286"/>
    </location>
</feature>
<dbReference type="NCBIfam" id="TIGR00486">
    <property type="entry name" value="YbgI_SA1388"/>
    <property type="match status" value="1"/>
</dbReference>
<evidence type="ECO:0000256" key="2">
    <source>
        <dbReference type="ARBA" id="ARBA00022723"/>
    </source>
</evidence>
<dbReference type="AlphaFoldDB" id="A0A6J7EVE8"/>
<dbReference type="SUPFAM" id="SSF102705">
    <property type="entry name" value="NIF3 (NGG1p interacting factor 3)-like"/>
    <property type="match status" value="1"/>
</dbReference>
<organism evidence="4">
    <name type="scientific">freshwater metagenome</name>
    <dbReference type="NCBI Taxonomy" id="449393"/>
    <lineage>
        <taxon>unclassified sequences</taxon>
        <taxon>metagenomes</taxon>
        <taxon>ecological metagenomes</taxon>
    </lineage>
</organism>
<reference evidence="4" key="1">
    <citation type="submission" date="2020-05" db="EMBL/GenBank/DDBJ databases">
        <authorList>
            <person name="Chiriac C."/>
            <person name="Salcher M."/>
            <person name="Ghai R."/>
            <person name="Kavagutti S V."/>
        </authorList>
    </citation>
    <scope>NUCLEOTIDE SEQUENCE</scope>
</reference>
<dbReference type="InterPro" id="IPR036069">
    <property type="entry name" value="DUF34/NIF3_sf"/>
</dbReference>
<keyword evidence="2" id="KW-0479">Metal-binding</keyword>
<sequence>MDESGGRGATTAFVTVGDVVAALEARYPPVLASDWDAVGLTCGDPAAPVSRILFAVDPVQAVVDEALSEGAQMIVTHHPLLLRGVHSVAATDAKGRVLHELISHGIALFSAHTNADHASPGVSDALAEALGLTALRPLVGIPGAGPAVGTGRVGDLLEAVTLEQFAEHVSMVLPPTHHGVRVAGDPQRAVRTVAVCGGAGDSFLDAAAMAADVYLTADLRHHRAQDHLAEDGCPLIDIAHWASEWPWLEQASQGLRSDITRDGGTVSTRVSTTPTDPWTAHLGSTR</sequence>
<accession>A0A6J7EVE8</accession>
<dbReference type="PANTHER" id="PTHR13799">
    <property type="entry name" value="NGG1 INTERACTING FACTOR 3"/>
    <property type="match status" value="1"/>
</dbReference>